<organism evidence="1 2">
    <name type="scientific">Castellaniella denitrificans</name>
    <dbReference type="NCBI Taxonomy" id="56119"/>
    <lineage>
        <taxon>Bacteria</taxon>
        <taxon>Pseudomonadati</taxon>
        <taxon>Pseudomonadota</taxon>
        <taxon>Betaproteobacteria</taxon>
        <taxon>Burkholderiales</taxon>
        <taxon>Alcaligenaceae</taxon>
        <taxon>Castellaniella</taxon>
    </lineage>
</organism>
<gene>
    <name evidence="1" type="ORF">O4H32_12340</name>
</gene>
<dbReference type="Proteomes" id="UP001068379">
    <property type="component" value="Unassembled WGS sequence"/>
</dbReference>
<accession>A0ABT4M6L5</accession>
<comment type="caution">
    <text evidence="1">The sequence shown here is derived from an EMBL/GenBank/DDBJ whole genome shotgun (WGS) entry which is preliminary data.</text>
</comment>
<dbReference type="EMBL" id="JAPWHE010000010">
    <property type="protein sequence ID" value="MCZ4330734.1"/>
    <property type="molecule type" value="Genomic_DNA"/>
</dbReference>
<sequence>MTDKYEDLWAALADGSLRLDHMAVAEMEGVRWMSGRRLPAGVPSVELHGIRGGARVHGCVAVEPETIRALLADYDRMRDALETIAVYPHARDQEMSTAAMRKIARAALAQEQGGSDGTD</sequence>
<dbReference type="RefSeq" id="WP_269359590.1">
    <property type="nucleotide sequence ID" value="NZ_JAPWHE010000010.1"/>
</dbReference>
<protein>
    <submittedName>
        <fullName evidence="1">Uncharacterized protein</fullName>
    </submittedName>
</protein>
<evidence type="ECO:0000313" key="1">
    <source>
        <dbReference type="EMBL" id="MCZ4330734.1"/>
    </source>
</evidence>
<name>A0ABT4M6L5_9BURK</name>
<keyword evidence="2" id="KW-1185">Reference proteome</keyword>
<proteinExistence type="predicted"/>
<reference evidence="1" key="1">
    <citation type="submission" date="2022-12" db="EMBL/GenBank/DDBJ databases">
        <title>Bacterial isolates from different developmental stages of Nematostella vectensis.</title>
        <authorList>
            <person name="Fraune S."/>
        </authorList>
    </citation>
    <scope>NUCLEOTIDE SEQUENCE</scope>
    <source>
        <strain evidence="1">G21619-S1</strain>
    </source>
</reference>
<evidence type="ECO:0000313" key="2">
    <source>
        <dbReference type="Proteomes" id="UP001068379"/>
    </source>
</evidence>